<sequence length="182" mass="20284">MEPLSDISRQLEQALRGYADKSGPSQLMQRVKPTIEREVNIAAKRLCAKWEAIVSGSQYQGTAVERSDLDILIQNRGSGMHATRQNRCLLAEDCKQGLEKALKDEDVEVSQQAYDMANKLTLAWPDGQRLTADLVFETTTHGRAHKMQREGGEEPINGIQVFFVMLKTLKAASSDTKHLDGL</sequence>
<evidence type="ECO:0000313" key="1">
    <source>
        <dbReference type="EMBL" id="GFH23995.1"/>
    </source>
</evidence>
<name>A0A699ZPX3_HAELA</name>
<dbReference type="Proteomes" id="UP000485058">
    <property type="component" value="Unassembled WGS sequence"/>
</dbReference>
<dbReference type="InterPro" id="IPR043519">
    <property type="entry name" value="NT_sf"/>
</dbReference>
<feature type="non-terminal residue" evidence="1">
    <location>
        <position position="182"/>
    </location>
</feature>
<reference evidence="1 2" key="1">
    <citation type="submission" date="2020-02" db="EMBL/GenBank/DDBJ databases">
        <title>Draft genome sequence of Haematococcus lacustris strain NIES-144.</title>
        <authorList>
            <person name="Morimoto D."/>
            <person name="Nakagawa S."/>
            <person name="Yoshida T."/>
            <person name="Sawayama S."/>
        </authorList>
    </citation>
    <scope>NUCLEOTIDE SEQUENCE [LARGE SCALE GENOMIC DNA]</scope>
    <source>
        <strain evidence="1 2">NIES-144</strain>
    </source>
</reference>
<organism evidence="1 2">
    <name type="scientific">Haematococcus lacustris</name>
    <name type="common">Green alga</name>
    <name type="synonym">Haematococcus pluvialis</name>
    <dbReference type="NCBI Taxonomy" id="44745"/>
    <lineage>
        <taxon>Eukaryota</taxon>
        <taxon>Viridiplantae</taxon>
        <taxon>Chlorophyta</taxon>
        <taxon>core chlorophytes</taxon>
        <taxon>Chlorophyceae</taxon>
        <taxon>CS clade</taxon>
        <taxon>Chlamydomonadales</taxon>
        <taxon>Haematococcaceae</taxon>
        <taxon>Haematococcus</taxon>
    </lineage>
</organism>
<evidence type="ECO:0000313" key="2">
    <source>
        <dbReference type="Proteomes" id="UP000485058"/>
    </source>
</evidence>
<gene>
    <name evidence="1" type="ORF">HaLaN_21705</name>
</gene>
<dbReference type="EMBL" id="BLLF01002414">
    <property type="protein sequence ID" value="GFH23995.1"/>
    <property type="molecule type" value="Genomic_DNA"/>
</dbReference>
<accession>A0A699ZPX3</accession>
<comment type="caution">
    <text evidence="1">The sequence shown here is derived from an EMBL/GenBank/DDBJ whole genome shotgun (WGS) entry which is preliminary data.</text>
</comment>
<proteinExistence type="predicted"/>
<dbReference type="AlphaFoldDB" id="A0A699ZPX3"/>
<evidence type="ECO:0008006" key="3">
    <source>
        <dbReference type="Google" id="ProtNLM"/>
    </source>
</evidence>
<dbReference type="SUPFAM" id="SSF81301">
    <property type="entry name" value="Nucleotidyltransferase"/>
    <property type="match status" value="1"/>
</dbReference>
<keyword evidence="2" id="KW-1185">Reference proteome</keyword>
<protein>
    <recommendedName>
        <fullName evidence="3">Polymerase nucleotidyl transferase domain-containing protein</fullName>
    </recommendedName>
</protein>